<dbReference type="PANTHER" id="PTHR12304:SF4">
    <property type="entry name" value="URIDINE NUCLEOSIDASE"/>
    <property type="match status" value="1"/>
</dbReference>
<dbReference type="SUPFAM" id="SSF53590">
    <property type="entry name" value="Nucleoside hydrolase"/>
    <property type="match status" value="1"/>
</dbReference>
<name>A0A975EYC9_9SPIR</name>
<dbReference type="GO" id="GO:0045437">
    <property type="term" value="F:uridine nucleosidase activity"/>
    <property type="evidence" value="ECO:0007669"/>
    <property type="project" value="UniProtKB-ARBA"/>
</dbReference>
<dbReference type="GO" id="GO:0005829">
    <property type="term" value="C:cytosol"/>
    <property type="evidence" value="ECO:0007669"/>
    <property type="project" value="TreeGrafter"/>
</dbReference>
<evidence type="ECO:0000256" key="1">
    <source>
        <dbReference type="ARBA" id="ARBA00022801"/>
    </source>
</evidence>
<dbReference type="InterPro" id="IPR001910">
    <property type="entry name" value="Inosine/uridine_hydrolase_dom"/>
</dbReference>
<evidence type="ECO:0000256" key="2">
    <source>
        <dbReference type="ARBA" id="ARBA00023295"/>
    </source>
</evidence>
<dbReference type="RefSeq" id="WP_210117983.1">
    <property type="nucleotide sequence ID" value="NZ_CP054257.1"/>
</dbReference>
<gene>
    <name evidence="4" type="ORF">HRI96_02635</name>
</gene>
<evidence type="ECO:0000313" key="5">
    <source>
        <dbReference type="Proteomes" id="UP000671995"/>
    </source>
</evidence>
<evidence type="ECO:0000259" key="3">
    <source>
        <dbReference type="Pfam" id="PF01156"/>
    </source>
</evidence>
<dbReference type="GO" id="GO:0006152">
    <property type="term" value="P:purine nucleoside catabolic process"/>
    <property type="evidence" value="ECO:0007669"/>
    <property type="project" value="TreeGrafter"/>
</dbReference>
<dbReference type="EMBL" id="CP054257">
    <property type="protein sequence ID" value="QTQ11186.1"/>
    <property type="molecule type" value="Genomic_DNA"/>
</dbReference>
<reference evidence="4" key="2">
    <citation type="journal article" date="2021" name="Microbiol. Resour. Announc.">
        <title>Complete Genome Sequences of Three Human Oral Treponema parvum Isolates.</title>
        <authorList>
            <person name="Zeng H."/>
            <person name="Watt R.M."/>
        </authorList>
    </citation>
    <scope>NUCLEOTIDE SEQUENCE</scope>
    <source>
        <strain evidence="4">ATCC 700773</strain>
    </source>
</reference>
<protein>
    <submittedName>
        <fullName evidence="4">Nucleoside hydrolase</fullName>
    </submittedName>
</protein>
<keyword evidence="2" id="KW-0326">Glycosidase</keyword>
<dbReference type="Gene3D" id="3.90.245.10">
    <property type="entry name" value="Ribonucleoside hydrolase-like"/>
    <property type="match status" value="1"/>
</dbReference>
<accession>A0A975EYC9</accession>
<dbReference type="InterPro" id="IPR023186">
    <property type="entry name" value="IUNH"/>
</dbReference>
<dbReference type="AlphaFoldDB" id="A0A975EYC9"/>
<dbReference type="InterPro" id="IPR015910">
    <property type="entry name" value="I/U_nuclsd_hydro_CS"/>
</dbReference>
<feature type="domain" description="Inosine/uridine-preferring nucleoside hydrolase" evidence="3">
    <location>
        <begin position="7"/>
        <end position="303"/>
    </location>
</feature>
<dbReference type="CDD" id="cd02651">
    <property type="entry name" value="nuc_hydro_IU_UC_XIUA"/>
    <property type="match status" value="1"/>
</dbReference>
<dbReference type="PANTHER" id="PTHR12304">
    <property type="entry name" value="INOSINE-URIDINE PREFERRING NUCLEOSIDE HYDROLASE"/>
    <property type="match status" value="1"/>
</dbReference>
<keyword evidence="1 4" id="KW-0378">Hydrolase</keyword>
<proteinExistence type="predicted"/>
<dbReference type="InterPro" id="IPR036452">
    <property type="entry name" value="Ribo_hydro-like"/>
</dbReference>
<reference evidence="4" key="1">
    <citation type="submission" date="2020-05" db="EMBL/GenBank/DDBJ databases">
        <authorList>
            <person name="Zeng H."/>
            <person name="Chan Y.K."/>
            <person name="Watt R.M."/>
        </authorList>
    </citation>
    <scope>NUCLEOTIDE SEQUENCE</scope>
    <source>
        <strain evidence="4">ATCC 700773</strain>
    </source>
</reference>
<organism evidence="4 5">
    <name type="scientific">Treponema parvum</name>
    <dbReference type="NCBI Taxonomy" id="138851"/>
    <lineage>
        <taxon>Bacteria</taxon>
        <taxon>Pseudomonadati</taxon>
        <taxon>Spirochaetota</taxon>
        <taxon>Spirochaetia</taxon>
        <taxon>Spirochaetales</taxon>
        <taxon>Treponemataceae</taxon>
        <taxon>Treponema</taxon>
    </lineage>
</organism>
<dbReference type="Proteomes" id="UP000671995">
    <property type="component" value="Chromosome"/>
</dbReference>
<dbReference type="GO" id="GO:0008477">
    <property type="term" value="F:purine nucleosidase activity"/>
    <property type="evidence" value="ECO:0007669"/>
    <property type="project" value="TreeGrafter"/>
</dbReference>
<dbReference type="PROSITE" id="PS01247">
    <property type="entry name" value="IUNH"/>
    <property type="match status" value="1"/>
</dbReference>
<sequence>MLKKTPIIFDCDPGHDDAIALILALSTECLDIKAITTVAGNSSIENTTSNALKILEKAGRNDIPVAKGASKPILAPFSAGVKVHGASGMDGPVLPEPETRPCSETAVELMGEIIEQSLEPVTLIVTGPCTNIAIFMSSYPHLIKKIERISMMGGGFQMGNRSSVGEFNIWQDPEAAQIVMKSGVPVEIYPLDVTHKALILKEEFDLFRNAENEISEFVAQLLDFFSVYYTGIARFGGCPMHDACAVAGIINPRMFTYKRCYAQVDIDGHYSRGGMDIDIRGDARRKKSCNGKVALDIDRKIFLTTLLKSCEILAAQKRKKKI</sequence>
<dbReference type="Pfam" id="PF01156">
    <property type="entry name" value="IU_nuc_hydro"/>
    <property type="match status" value="1"/>
</dbReference>
<evidence type="ECO:0000313" key="4">
    <source>
        <dbReference type="EMBL" id="QTQ11186.1"/>
    </source>
</evidence>